<sequence>MRDEVDDLEKNVNEKEQFDTKKVIERLADRVQKIEEKIDLLITLISPNNEIATAGKTGRSVKAETEINSSDDEEPSKKKAKLDAKTRSSDDHSEESDDEKETYPYSHGLYVGDRLAGGRCGGRGFCGLC</sequence>
<evidence type="ECO:0000313" key="3">
    <source>
        <dbReference type="Proteomes" id="UP000886595"/>
    </source>
</evidence>
<name>A0A8X8B6C9_BRACI</name>
<evidence type="ECO:0000313" key="2">
    <source>
        <dbReference type="EMBL" id="KAG2323198.1"/>
    </source>
</evidence>
<dbReference type="AlphaFoldDB" id="A0A8X8B6C9"/>
<feature type="region of interest" description="Disordered" evidence="1">
    <location>
        <begin position="52"/>
        <end position="106"/>
    </location>
</feature>
<dbReference type="Proteomes" id="UP000886595">
    <property type="component" value="Unassembled WGS sequence"/>
</dbReference>
<dbReference type="OrthoDB" id="10515744at2759"/>
<feature type="compositionally biased region" description="Basic and acidic residues" evidence="1">
    <location>
        <begin position="75"/>
        <end position="91"/>
    </location>
</feature>
<feature type="region of interest" description="Disordered" evidence="1">
    <location>
        <begin position="1"/>
        <end position="20"/>
    </location>
</feature>
<comment type="caution">
    <text evidence="2">The sequence shown here is derived from an EMBL/GenBank/DDBJ whole genome shotgun (WGS) entry which is preliminary data.</text>
</comment>
<reference evidence="2 3" key="1">
    <citation type="submission" date="2020-02" db="EMBL/GenBank/DDBJ databases">
        <authorList>
            <person name="Ma Q."/>
            <person name="Huang Y."/>
            <person name="Song X."/>
            <person name="Pei D."/>
        </authorList>
    </citation>
    <scope>NUCLEOTIDE SEQUENCE [LARGE SCALE GENOMIC DNA]</scope>
    <source>
        <strain evidence="2">Sxm20200214</strain>
        <tissue evidence="2">Leaf</tissue>
    </source>
</reference>
<dbReference type="EMBL" id="JAAMPC010000003">
    <property type="protein sequence ID" value="KAG2323198.1"/>
    <property type="molecule type" value="Genomic_DNA"/>
</dbReference>
<evidence type="ECO:0000256" key="1">
    <source>
        <dbReference type="SAM" id="MobiDB-lite"/>
    </source>
</evidence>
<organism evidence="2 3">
    <name type="scientific">Brassica carinata</name>
    <name type="common">Ethiopian mustard</name>
    <name type="synonym">Abyssinian cabbage</name>
    <dbReference type="NCBI Taxonomy" id="52824"/>
    <lineage>
        <taxon>Eukaryota</taxon>
        <taxon>Viridiplantae</taxon>
        <taxon>Streptophyta</taxon>
        <taxon>Embryophyta</taxon>
        <taxon>Tracheophyta</taxon>
        <taxon>Spermatophyta</taxon>
        <taxon>Magnoliopsida</taxon>
        <taxon>eudicotyledons</taxon>
        <taxon>Gunneridae</taxon>
        <taxon>Pentapetalae</taxon>
        <taxon>rosids</taxon>
        <taxon>malvids</taxon>
        <taxon>Brassicales</taxon>
        <taxon>Brassicaceae</taxon>
        <taxon>Brassiceae</taxon>
        <taxon>Brassica</taxon>
    </lineage>
</organism>
<accession>A0A8X8B6C9</accession>
<proteinExistence type="predicted"/>
<keyword evidence="3" id="KW-1185">Reference proteome</keyword>
<protein>
    <submittedName>
        <fullName evidence="2">Uncharacterized protein</fullName>
    </submittedName>
</protein>
<gene>
    <name evidence="2" type="ORF">Bca52824_016411</name>
</gene>